<evidence type="ECO:0000313" key="2">
    <source>
        <dbReference type="EMBL" id="KXS10125.1"/>
    </source>
</evidence>
<sequence length="500" mass="52394">MRASLCRIPPRASPLAHANTRPVFACACHARLARTYCILPLTPARLRVTRALPPLAATPHPAPGDMIGSSRSDNHLPAWPSQAPLAAAQDARAYPSLSLSPVPTMSADVTFEYTAKTPHSDSITRMDLLWSTDGEHERGALLLSDPTSLLVADRDGGFEGLSDSALLVANWDGGFGPVPAIRNQDGSFQATQSIPVGRDVLFRFCAHTATGSQMLLSDAYEVRNNMNVVAVLPNGTVVGSKGAADGGHPTRSDSLYPSVTDAAGAGTGAGIAALIAPPRTSSSTARGGVDAPANSTPAPNNQASPWSLPTPGGLTTSEPIARDVNDSPRPGVQGMAFRIYPPESQQQPWVVSDPYGGDRAVQDTKAAAAGEIAGNGAPASSPSLPAAGVSRPVLFTVEAKQLPGDTTALYMRWSVDNFRKPHQMTLDHARQNYVVELPVPADVDELLFDFLAISATSGALPTTATNYPKHNETLNKMILNALLQTGTIASRSSAMPAPRT</sequence>
<evidence type="ECO:0000256" key="1">
    <source>
        <dbReference type="SAM" id="MobiDB-lite"/>
    </source>
</evidence>
<keyword evidence="3" id="KW-1185">Reference proteome</keyword>
<name>A0A139A0S2_GONPJ</name>
<evidence type="ECO:0000313" key="3">
    <source>
        <dbReference type="Proteomes" id="UP000070544"/>
    </source>
</evidence>
<protein>
    <submittedName>
        <fullName evidence="2">Uncharacterized protein</fullName>
    </submittedName>
</protein>
<proteinExistence type="predicted"/>
<feature type="region of interest" description="Disordered" evidence="1">
    <location>
        <begin position="278"/>
        <end position="328"/>
    </location>
</feature>
<gene>
    <name evidence="2" type="ORF">M427DRAFT_74512</name>
</gene>
<dbReference type="AlphaFoldDB" id="A0A139A0S2"/>
<feature type="compositionally biased region" description="Polar residues" evidence="1">
    <location>
        <begin position="293"/>
        <end position="318"/>
    </location>
</feature>
<dbReference type="Proteomes" id="UP000070544">
    <property type="component" value="Unassembled WGS sequence"/>
</dbReference>
<dbReference type="EMBL" id="KQ965836">
    <property type="protein sequence ID" value="KXS10125.1"/>
    <property type="molecule type" value="Genomic_DNA"/>
</dbReference>
<accession>A0A139A0S2</accession>
<reference evidence="2 3" key="1">
    <citation type="journal article" date="2015" name="Genome Biol. Evol.">
        <title>Phylogenomic analyses indicate that early fungi evolved digesting cell walls of algal ancestors of land plants.</title>
        <authorList>
            <person name="Chang Y."/>
            <person name="Wang S."/>
            <person name="Sekimoto S."/>
            <person name="Aerts A.L."/>
            <person name="Choi C."/>
            <person name="Clum A."/>
            <person name="LaButti K.M."/>
            <person name="Lindquist E.A."/>
            <person name="Yee Ngan C."/>
            <person name="Ohm R.A."/>
            <person name="Salamov A.A."/>
            <person name="Grigoriev I.V."/>
            <person name="Spatafora J.W."/>
            <person name="Berbee M.L."/>
        </authorList>
    </citation>
    <scope>NUCLEOTIDE SEQUENCE [LARGE SCALE GENOMIC DNA]</scope>
    <source>
        <strain evidence="2 3">JEL478</strain>
    </source>
</reference>
<organism evidence="2 3">
    <name type="scientific">Gonapodya prolifera (strain JEL478)</name>
    <name type="common">Monoblepharis prolifera</name>
    <dbReference type="NCBI Taxonomy" id="1344416"/>
    <lineage>
        <taxon>Eukaryota</taxon>
        <taxon>Fungi</taxon>
        <taxon>Fungi incertae sedis</taxon>
        <taxon>Chytridiomycota</taxon>
        <taxon>Chytridiomycota incertae sedis</taxon>
        <taxon>Monoblepharidomycetes</taxon>
        <taxon>Monoblepharidales</taxon>
        <taxon>Gonapodyaceae</taxon>
        <taxon>Gonapodya</taxon>
    </lineage>
</organism>